<dbReference type="InterPro" id="IPR058093">
    <property type="entry name" value="LA_2272-like"/>
</dbReference>
<reference evidence="3" key="1">
    <citation type="submission" date="2016-10" db="EMBL/GenBank/DDBJ databases">
        <authorList>
            <person name="Varghese N."/>
            <person name="Submissions S."/>
        </authorList>
    </citation>
    <scope>NUCLEOTIDE SEQUENCE [LARGE SCALE GENOMIC DNA]</scope>
    <source>
        <strain evidence="3">DSM 23920</strain>
    </source>
</reference>
<feature type="signal peptide" evidence="1">
    <location>
        <begin position="1"/>
        <end position="22"/>
    </location>
</feature>
<dbReference type="Proteomes" id="UP000199656">
    <property type="component" value="Unassembled WGS sequence"/>
</dbReference>
<feature type="chain" id="PRO_5011685081" evidence="1">
    <location>
        <begin position="23"/>
        <end position="594"/>
    </location>
</feature>
<evidence type="ECO:0000313" key="3">
    <source>
        <dbReference type="Proteomes" id="UP000199656"/>
    </source>
</evidence>
<dbReference type="SUPFAM" id="SSF49464">
    <property type="entry name" value="Carboxypeptidase regulatory domain-like"/>
    <property type="match status" value="1"/>
</dbReference>
<accession>A0A1H4BXU4</accession>
<dbReference type="STRING" id="408074.SAMN05660909_02310"/>
<dbReference type="OrthoDB" id="5505971at2"/>
<dbReference type="NCBIfam" id="NF047436">
    <property type="entry name" value="LA_2272_repeat"/>
    <property type="match status" value="1"/>
</dbReference>
<keyword evidence="1" id="KW-0732">Signal</keyword>
<evidence type="ECO:0000256" key="1">
    <source>
        <dbReference type="SAM" id="SignalP"/>
    </source>
</evidence>
<name>A0A1H4BXU4_9BACT</name>
<keyword evidence="3" id="KW-1185">Reference proteome</keyword>
<dbReference type="Gene3D" id="2.60.40.1120">
    <property type="entry name" value="Carboxypeptidase-like, regulatory domain"/>
    <property type="match status" value="1"/>
</dbReference>
<organism evidence="2 3">
    <name type="scientific">Chitinophaga terrae</name>
    <name type="common">ex Kim and Jung 2007</name>
    <dbReference type="NCBI Taxonomy" id="408074"/>
    <lineage>
        <taxon>Bacteria</taxon>
        <taxon>Pseudomonadati</taxon>
        <taxon>Bacteroidota</taxon>
        <taxon>Chitinophagia</taxon>
        <taxon>Chitinophagales</taxon>
        <taxon>Chitinophagaceae</taxon>
        <taxon>Chitinophaga</taxon>
    </lineage>
</organism>
<evidence type="ECO:0000313" key="2">
    <source>
        <dbReference type="EMBL" id="SEA52894.1"/>
    </source>
</evidence>
<dbReference type="AlphaFoldDB" id="A0A1H4BXU4"/>
<sequence length="594" mass="63710">MFLLRPFFISLFCMLLTLQVNAQNLLNKKVSINAKREPLSKVLNDISRQGNFFFSYLSNVLPPDSIVAISVKDKPVKQVLETLLGSDYIYKESGNYIIILRKSAVQNYFVVSGFVTDRTTGRKLPNASVYERQQLISTLTNNDGYFRLRLKERSPTAAISVSKDLYADTTLLVPAGQDQELDLNISPVTYQLKVVDVTGKHTLDRNWFAKVFLSSRQKLTTLNIGGFLADKPYQFSLTPGLGTHGRMSGQVVNKFSFNMIGGYAAGVDGVEVGTIFNMVKNDMKDVQISGFLNIVGGKASGVQIAGFHNNVGDSLTGVQIGGFSNIVGGDMEGVQTTGVAGTVKGKVRGVQLQGAVAIAGDSVKGIQVGGVISRAGGALEGNQTSGVISSAKGDVAGVQIAGVGNISGKTMRGVQIAGVFNYARRLKGLQVGIVNITDTTDGFSIGLVNIARKGYKKVSVFATDELPYNIAWKSGNKTIYSILTGGINNEPVPTWTAGLGVGNLWTISPALSLSTELYFTTLVRGSSTAQQLALRPSLQWKITNGIAIMGGPAFMMHMTGEGENVLPFKSSYPTIKLGDKVHSWLGWQAGITLF</sequence>
<dbReference type="EMBL" id="FNRL01000009">
    <property type="protein sequence ID" value="SEA52894.1"/>
    <property type="molecule type" value="Genomic_DNA"/>
</dbReference>
<dbReference type="InterPro" id="IPR008969">
    <property type="entry name" value="CarboxyPept-like_regulatory"/>
</dbReference>
<gene>
    <name evidence="2" type="ORF">SAMN05660909_02310</name>
</gene>
<proteinExistence type="predicted"/>
<protein>
    <submittedName>
        <fullName evidence="2">CarboxypepD_reg-like domain-containing protein</fullName>
    </submittedName>
</protein>